<feature type="domain" description="MYND-type" evidence="6">
    <location>
        <begin position="74"/>
        <end position="126"/>
    </location>
</feature>
<sequence>LSQFTKRTHFLVMFVWNVLLAFHGESKTFGVHKIASISKCMPEIQQIAKELGKSNEDVKRFASEFRSRGTERGCQNCGLPARMIEGVTALVACSRCKSIGRIVYYCGRSCQVNDYKHGNPPHKQICGNKDALLDATLSSSESKGKDKAPQTSDEDKADKRTVMAYSQNRALEPKARNVVPAFVIELKEQLKEYGVDIDEELAKIYGSRDTLFFTGPSLVEKGTKSMWDIFAASDGTVQTTSVVVKDVATLQRDLSRKACAQSCTSEAREKWILEGLVRTCQASPDFEESRRFCPEITLPRLNSKGKGQPFLDLLRALCLDDIDTVPSSPKPLPSNAFDRMTGQKTPTRNRGCQLFQLALLTRRTYFLV</sequence>
<evidence type="ECO:0000313" key="8">
    <source>
        <dbReference type="Proteomes" id="UP000799118"/>
    </source>
</evidence>
<evidence type="ECO:0000259" key="6">
    <source>
        <dbReference type="Pfam" id="PF01753"/>
    </source>
</evidence>
<evidence type="ECO:0000313" key="7">
    <source>
        <dbReference type="EMBL" id="KAE9382579.1"/>
    </source>
</evidence>
<keyword evidence="2" id="KW-0863">Zinc-finger</keyword>
<evidence type="ECO:0000256" key="4">
    <source>
        <dbReference type="SAM" id="MobiDB-lite"/>
    </source>
</evidence>
<keyword evidence="8" id="KW-1185">Reference proteome</keyword>
<dbReference type="GO" id="GO:0008270">
    <property type="term" value="F:zinc ion binding"/>
    <property type="evidence" value="ECO:0007669"/>
    <property type="project" value="UniProtKB-KW"/>
</dbReference>
<proteinExistence type="predicted"/>
<dbReference type="SUPFAM" id="SSF144232">
    <property type="entry name" value="HIT/MYND zinc finger-like"/>
    <property type="match status" value="1"/>
</dbReference>
<feature type="non-terminal residue" evidence="7">
    <location>
        <position position="368"/>
    </location>
</feature>
<dbReference type="Proteomes" id="UP000799118">
    <property type="component" value="Unassembled WGS sequence"/>
</dbReference>
<keyword evidence="5" id="KW-0732">Signal</keyword>
<dbReference type="OrthoDB" id="3149405at2759"/>
<feature type="compositionally biased region" description="Basic and acidic residues" evidence="4">
    <location>
        <begin position="142"/>
        <end position="159"/>
    </location>
</feature>
<feature type="chain" id="PRO_5025464185" description="MYND-type domain-containing protein" evidence="5">
    <location>
        <begin position="27"/>
        <end position="368"/>
    </location>
</feature>
<dbReference type="AlphaFoldDB" id="A0A6A4GAR2"/>
<keyword evidence="1" id="KW-0479">Metal-binding</keyword>
<feature type="signal peptide" evidence="5">
    <location>
        <begin position="1"/>
        <end position="26"/>
    </location>
</feature>
<organism evidence="7 8">
    <name type="scientific">Gymnopus androsaceus JB14</name>
    <dbReference type="NCBI Taxonomy" id="1447944"/>
    <lineage>
        <taxon>Eukaryota</taxon>
        <taxon>Fungi</taxon>
        <taxon>Dikarya</taxon>
        <taxon>Basidiomycota</taxon>
        <taxon>Agaricomycotina</taxon>
        <taxon>Agaricomycetes</taxon>
        <taxon>Agaricomycetidae</taxon>
        <taxon>Agaricales</taxon>
        <taxon>Marasmiineae</taxon>
        <taxon>Omphalotaceae</taxon>
        <taxon>Gymnopus</taxon>
    </lineage>
</organism>
<dbReference type="EMBL" id="ML771303">
    <property type="protein sequence ID" value="KAE9382579.1"/>
    <property type="molecule type" value="Genomic_DNA"/>
</dbReference>
<gene>
    <name evidence="7" type="ORF">BT96DRAFT_952082</name>
</gene>
<dbReference type="Pfam" id="PF01753">
    <property type="entry name" value="zf-MYND"/>
    <property type="match status" value="1"/>
</dbReference>
<evidence type="ECO:0000256" key="2">
    <source>
        <dbReference type="ARBA" id="ARBA00022771"/>
    </source>
</evidence>
<reference evidence="7" key="1">
    <citation type="journal article" date="2019" name="Environ. Microbiol.">
        <title>Fungal ecological strategies reflected in gene transcription - a case study of two litter decomposers.</title>
        <authorList>
            <person name="Barbi F."/>
            <person name="Kohler A."/>
            <person name="Barry K."/>
            <person name="Baskaran P."/>
            <person name="Daum C."/>
            <person name="Fauchery L."/>
            <person name="Ihrmark K."/>
            <person name="Kuo A."/>
            <person name="LaButti K."/>
            <person name="Lipzen A."/>
            <person name="Morin E."/>
            <person name="Grigoriev I.V."/>
            <person name="Henrissat B."/>
            <person name="Lindahl B."/>
            <person name="Martin F."/>
        </authorList>
    </citation>
    <scope>NUCLEOTIDE SEQUENCE</scope>
    <source>
        <strain evidence="7">JB14</strain>
    </source>
</reference>
<evidence type="ECO:0000256" key="3">
    <source>
        <dbReference type="ARBA" id="ARBA00022833"/>
    </source>
</evidence>
<protein>
    <recommendedName>
        <fullName evidence="6">MYND-type domain-containing protein</fullName>
    </recommendedName>
</protein>
<keyword evidence="3" id="KW-0862">Zinc</keyword>
<feature type="region of interest" description="Disordered" evidence="4">
    <location>
        <begin position="138"/>
        <end position="159"/>
    </location>
</feature>
<evidence type="ECO:0000256" key="5">
    <source>
        <dbReference type="SAM" id="SignalP"/>
    </source>
</evidence>
<feature type="non-terminal residue" evidence="7">
    <location>
        <position position="1"/>
    </location>
</feature>
<dbReference type="InterPro" id="IPR002893">
    <property type="entry name" value="Znf_MYND"/>
</dbReference>
<accession>A0A6A4GAR2</accession>
<name>A0A6A4GAR2_9AGAR</name>
<evidence type="ECO:0000256" key="1">
    <source>
        <dbReference type="ARBA" id="ARBA00022723"/>
    </source>
</evidence>
<dbReference type="Gene3D" id="6.10.140.2220">
    <property type="match status" value="1"/>
</dbReference>